<organism evidence="1 2">
    <name type="scientific">Brassica cretica</name>
    <name type="common">Mustard</name>
    <dbReference type="NCBI Taxonomy" id="69181"/>
    <lineage>
        <taxon>Eukaryota</taxon>
        <taxon>Viridiplantae</taxon>
        <taxon>Streptophyta</taxon>
        <taxon>Embryophyta</taxon>
        <taxon>Tracheophyta</taxon>
        <taxon>Spermatophyta</taxon>
        <taxon>Magnoliopsida</taxon>
        <taxon>eudicotyledons</taxon>
        <taxon>Gunneridae</taxon>
        <taxon>Pentapetalae</taxon>
        <taxon>rosids</taxon>
        <taxon>malvids</taxon>
        <taxon>Brassicales</taxon>
        <taxon>Brassicaceae</taxon>
        <taxon>Brassiceae</taxon>
        <taxon>Brassica</taxon>
    </lineage>
</organism>
<gene>
    <name evidence="1" type="ORF">F2Q69_00016888</name>
</gene>
<comment type="caution">
    <text evidence="1">The sequence shown here is derived from an EMBL/GenBank/DDBJ whole genome shotgun (WGS) entry which is preliminary data.</text>
</comment>
<dbReference type="Proteomes" id="UP000712600">
    <property type="component" value="Unassembled WGS sequence"/>
</dbReference>
<protein>
    <submittedName>
        <fullName evidence="1">Uncharacterized protein</fullName>
    </submittedName>
</protein>
<proteinExistence type="predicted"/>
<evidence type="ECO:0000313" key="1">
    <source>
        <dbReference type="EMBL" id="KAF3555484.1"/>
    </source>
</evidence>
<dbReference type="EMBL" id="QGKX02000996">
    <property type="protein sequence ID" value="KAF3555484.1"/>
    <property type="molecule type" value="Genomic_DNA"/>
</dbReference>
<evidence type="ECO:0000313" key="2">
    <source>
        <dbReference type="Proteomes" id="UP000712600"/>
    </source>
</evidence>
<sequence>MKKNKSSTSLSSPALSQRLVTPGGHLALQSVPCSLFQNSGTASVEAYSPSPITALLPPNATLIHIE</sequence>
<dbReference type="AlphaFoldDB" id="A0A8S9QRJ9"/>
<name>A0A8S9QRJ9_BRACR</name>
<accession>A0A8S9QRJ9</accession>
<reference evidence="1" key="1">
    <citation type="submission" date="2019-12" db="EMBL/GenBank/DDBJ databases">
        <title>Genome sequencing and annotation of Brassica cretica.</title>
        <authorList>
            <person name="Studholme D.J."/>
            <person name="Sarris P."/>
        </authorList>
    </citation>
    <scope>NUCLEOTIDE SEQUENCE</scope>
    <source>
        <strain evidence="1">PFS-109/04</strain>
        <tissue evidence="1">Leaf</tissue>
    </source>
</reference>